<feature type="domain" description="NADP-dependent oxidoreductase" evidence="4">
    <location>
        <begin position="18"/>
        <end position="320"/>
    </location>
</feature>
<dbReference type="InterPro" id="IPR005399">
    <property type="entry name" value="K_chnl_volt-dep_bsu_KCNAB-rel"/>
</dbReference>
<keyword evidence="2" id="KW-0521">NADP</keyword>
<comment type="similarity">
    <text evidence="1">Belongs to the shaker potassium channel beta subunit family.</text>
</comment>
<proteinExistence type="inferred from homology"/>
<evidence type="ECO:0000313" key="5">
    <source>
        <dbReference type="EMBL" id="KAL2911831.1"/>
    </source>
</evidence>
<keyword evidence="6" id="KW-1185">Reference proteome</keyword>
<dbReference type="InterPro" id="IPR023210">
    <property type="entry name" value="NADP_OxRdtase_dom"/>
</dbReference>
<accession>A0ABR4MX32</accession>
<keyword evidence="3" id="KW-0560">Oxidoreductase</keyword>
<dbReference type="PANTHER" id="PTHR43150:SF2">
    <property type="entry name" value="HYPERKINETIC, ISOFORM M"/>
    <property type="match status" value="1"/>
</dbReference>
<dbReference type="EMBL" id="JADGIZ020000086">
    <property type="protein sequence ID" value="KAL2911831.1"/>
    <property type="molecule type" value="Genomic_DNA"/>
</dbReference>
<dbReference type="PRINTS" id="PR01577">
    <property type="entry name" value="KCNABCHANNEL"/>
</dbReference>
<dbReference type="CDD" id="cd19143">
    <property type="entry name" value="AKR_AKR6C1_2"/>
    <property type="match status" value="1"/>
</dbReference>
<evidence type="ECO:0000256" key="2">
    <source>
        <dbReference type="ARBA" id="ARBA00022857"/>
    </source>
</evidence>
<dbReference type="Pfam" id="PF00248">
    <property type="entry name" value="Aldo_ket_red"/>
    <property type="match status" value="1"/>
</dbReference>
<evidence type="ECO:0000256" key="3">
    <source>
        <dbReference type="ARBA" id="ARBA00023002"/>
    </source>
</evidence>
<sequence>MEYRFLGNSGLKVSVFSLGTWVSKGTPEKEASVHECMKAAYDAGVNFFDSAEVYGQGDSELIVGRAIKKFGWDRKSLVISTKIYWGGKGPNDTGLSRKHIIEGTKASLERLGLEYVDLIFAHRPDDLTPMEEVVRAFNWVIEKGWAFYWGTSEWSAEQITDAHRIAEKLGLIGPLMEQPQYNMLHRERFEAEYEPLYRKHRMGTTIWSPLASGVLTGKYLEGVPEGSRFALDDPYIKGLRKRFESPEGKAKMEKVRKLKTVADELGCSLAQLAIAWTIKNPNVSTAILGASRPEQLKETLKSLEVVPKLTPSVMTKINDILANKPKLPIARF</sequence>
<dbReference type="InterPro" id="IPR036812">
    <property type="entry name" value="NAD(P)_OxRdtase_dom_sf"/>
</dbReference>
<dbReference type="Gene3D" id="3.20.20.100">
    <property type="entry name" value="NADP-dependent oxidoreductase domain"/>
    <property type="match status" value="1"/>
</dbReference>
<dbReference type="SUPFAM" id="SSF51430">
    <property type="entry name" value="NAD(P)-linked oxidoreductase"/>
    <property type="match status" value="1"/>
</dbReference>
<evidence type="ECO:0000256" key="1">
    <source>
        <dbReference type="ARBA" id="ARBA00006515"/>
    </source>
</evidence>
<protein>
    <recommendedName>
        <fullName evidence="4">NADP-dependent oxidoreductase domain-containing protein</fullName>
    </recommendedName>
</protein>
<reference evidence="5 6" key="1">
    <citation type="submission" date="2023-09" db="EMBL/GenBank/DDBJ databases">
        <title>Pangenome analysis of Batrachochytrium dendrobatidis and related Chytrids.</title>
        <authorList>
            <person name="Yacoub M.N."/>
            <person name="Stajich J.E."/>
            <person name="James T.Y."/>
        </authorList>
    </citation>
    <scope>NUCLEOTIDE SEQUENCE [LARGE SCALE GENOMIC DNA]</scope>
    <source>
        <strain evidence="5 6">JEL0888</strain>
    </source>
</reference>
<evidence type="ECO:0000259" key="4">
    <source>
        <dbReference type="Pfam" id="PF00248"/>
    </source>
</evidence>
<dbReference type="Proteomes" id="UP001527925">
    <property type="component" value="Unassembled WGS sequence"/>
</dbReference>
<name>A0ABR4MX32_9FUNG</name>
<comment type="caution">
    <text evidence="5">The sequence shown here is derived from an EMBL/GenBank/DDBJ whole genome shotgun (WGS) entry which is preliminary data.</text>
</comment>
<dbReference type="PANTHER" id="PTHR43150">
    <property type="entry name" value="HYPERKINETIC, ISOFORM M"/>
    <property type="match status" value="1"/>
</dbReference>
<evidence type="ECO:0000313" key="6">
    <source>
        <dbReference type="Proteomes" id="UP001527925"/>
    </source>
</evidence>
<gene>
    <name evidence="5" type="ORF">HK105_208681</name>
</gene>
<organism evidence="5 6">
    <name type="scientific">Polyrhizophydium stewartii</name>
    <dbReference type="NCBI Taxonomy" id="2732419"/>
    <lineage>
        <taxon>Eukaryota</taxon>
        <taxon>Fungi</taxon>
        <taxon>Fungi incertae sedis</taxon>
        <taxon>Chytridiomycota</taxon>
        <taxon>Chytridiomycota incertae sedis</taxon>
        <taxon>Chytridiomycetes</taxon>
        <taxon>Rhizophydiales</taxon>
        <taxon>Rhizophydiales incertae sedis</taxon>
        <taxon>Polyrhizophydium</taxon>
    </lineage>
</organism>